<dbReference type="Gene3D" id="1.10.287.370">
    <property type="match status" value="1"/>
</dbReference>
<feature type="coiled-coil region" evidence="1">
    <location>
        <begin position="100"/>
        <end position="127"/>
    </location>
</feature>
<sequence>MGVPDSHLQDLERQRLELENNILKLQESLYHWRTWEAEYDGLKEEISNLDDDATTSDFLRIGRNFGGTLVNEDEVRVILGEKQGVTRSRQQVIDLISRRIDYVKENVATMEKRLRKAESQLYALETSEQLPSEPFADYQMTEIMEELDDDGNVISSSTSTPGKQAPELLEILKKAGVKDIPEVPKRKDTENATLPVDAEDDRAGGAEEIQSRDPRDHQAEKRDESVAPSKSVAETPEEQPITDIDEPPEDAELRREMLRYSLDEVGAVVAELELDEDADEVSVDDEYDYDYDDDEEEEEDEFGRTRPVLDEDYHRQMRELEKKLNAKGLWNVGKDTTSLPEDIQKELERPAVVRIEKSDNSVDTVMKESKPKKKVAFAEELDIAPAPKPAVPEKKTLPPKQPEVPAMADSIVERIQQNGKTPAASSGPKKASRFKSARKATTEEIPSVVPPINSIRASDLRSSHRKPMVPTPDSIPLFPAKPRQPKPFSQPISDIIEKPNPPPQPEGTKGKVLADTLVERTVSEGAAVAPEPDELDEQLHRKEIATEFYRMRNRKIQQNGGFLDDEPEMVPIDTDEAPKRVSKFKAARMRQS</sequence>
<keyword evidence="1" id="KW-0175">Coiled coil</keyword>
<dbReference type="GO" id="GO:0003714">
    <property type="term" value="F:transcription corepressor activity"/>
    <property type="evidence" value="ECO:0007669"/>
    <property type="project" value="TreeGrafter"/>
</dbReference>
<dbReference type="InterPro" id="IPR009053">
    <property type="entry name" value="Prefoldin"/>
</dbReference>
<feature type="region of interest" description="Disordered" evidence="2">
    <location>
        <begin position="181"/>
        <end position="257"/>
    </location>
</feature>
<feature type="compositionally biased region" description="Acidic residues" evidence="2">
    <location>
        <begin position="272"/>
        <end position="301"/>
    </location>
</feature>
<feature type="compositionally biased region" description="Basic and acidic residues" evidence="2">
    <location>
        <begin position="201"/>
        <end position="225"/>
    </location>
</feature>
<dbReference type="Proteomes" id="UP000813423">
    <property type="component" value="Unassembled WGS sequence"/>
</dbReference>
<comment type="caution">
    <text evidence="4">The sequence shown here is derived from an EMBL/GenBank/DDBJ whole genome shotgun (WGS) entry which is preliminary data.</text>
</comment>
<dbReference type="InterPro" id="IPR024325">
    <property type="entry name" value="DUF3835"/>
</dbReference>
<dbReference type="GO" id="GO:0003682">
    <property type="term" value="F:chromatin binding"/>
    <property type="evidence" value="ECO:0007669"/>
    <property type="project" value="TreeGrafter"/>
</dbReference>
<dbReference type="PANTHER" id="PTHR15111:SF0">
    <property type="entry name" value="UNCONVENTIONAL PREFOLDIN RPB5 INTERACTOR 1"/>
    <property type="match status" value="1"/>
</dbReference>
<dbReference type="GO" id="GO:0000122">
    <property type="term" value="P:negative regulation of transcription by RNA polymerase II"/>
    <property type="evidence" value="ECO:0007669"/>
    <property type="project" value="TreeGrafter"/>
</dbReference>
<evidence type="ECO:0000313" key="5">
    <source>
        <dbReference type="Proteomes" id="UP000813423"/>
    </source>
</evidence>
<dbReference type="PANTHER" id="PTHR15111">
    <property type="entry name" value="RNA POLYMERASE II SUBUNIT 5-MEDIATING PROTEIN NNX3"/>
    <property type="match status" value="1"/>
</dbReference>
<dbReference type="InterPro" id="IPR039553">
    <property type="entry name" value="Prefoldin-like"/>
</dbReference>
<feature type="compositionally biased region" description="Polar residues" evidence="2">
    <location>
        <begin position="415"/>
        <end position="424"/>
    </location>
</feature>
<dbReference type="GO" id="GO:0019212">
    <property type="term" value="F:phosphatase inhibitor activity"/>
    <property type="evidence" value="ECO:0007669"/>
    <property type="project" value="TreeGrafter"/>
</dbReference>
<feature type="compositionally biased region" description="Basic and acidic residues" evidence="2">
    <location>
        <begin position="181"/>
        <end position="190"/>
    </location>
</feature>
<dbReference type="Pfam" id="PF12927">
    <property type="entry name" value="DUF3835"/>
    <property type="match status" value="1"/>
</dbReference>
<accession>A0A229XYX6</accession>
<dbReference type="FunFam" id="1.10.287.370:FF:000038">
    <property type="entry name" value="Uncharacterized protein"/>
    <property type="match status" value="1"/>
</dbReference>
<feature type="region of interest" description="Disordered" evidence="2">
    <location>
        <begin position="271"/>
        <end position="310"/>
    </location>
</feature>
<dbReference type="EMBL" id="JAIBSC010000103">
    <property type="protein sequence ID" value="KAH1897761.1"/>
    <property type="molecule type" value="Genomic_DNA"/>
</dbReference>
<protein>
    <recommendedName>
        <fullName evidence="3">DUF3835 domain-containing protein</fullName>
    </recommendedName>
</protein>
<dbReference type="SUPFAM" id="SSF46579">
    <property type="entry name" value="Prefoldin"/>
    <property type="match status" value="1"/>
</dbReference>
<evidence type="ECO:0000259" key="3">
    <source>
        <dbReference type="Pfam" id="PF12927"/>
    </source>
</evidence>
<dbReference type="InterPro" id="IPR052255">
    <property type="entry name" value="RNA_pol_II_subunit5-mediator"/>
</dbReference>
<evidence type="ECO:0000313" key="4">
    <source>
        <dbReference type="EMBL" id="KAH1897761.1"/>
    </source>
</evidence>
<feature type="region of interest" description="Disordered" evidence="2">
    <location>
        <begin position="412"/>
        <end position="510"/>
    </location>
</feature>
<organism evidence="4 5">
    <name type="scientific">Aspergillus fumigatus</name>
    <name type="common">Neosartorya fumigata</name>
    <dbReference type="NCBI Taxonomy" id="746128"/>
    <lineage>
        <taxon>Eukaryota</taxon>
        <taxon>Fungi</taxon>
        <taxon>Dikarya</taxon>
        <taxon>Ascomycota</taxon>
        <taxon>Pezizomycotina</taxon>
        <taxon>Eurotiomycetes</taxon>
        <taxon>Eurotiomycetidae</taxon>
        <taxon>Eurotiales</taxon>
        <taxon>Aspergillaceae</taxon>
        <taxon>Aspergillus</taxon>
        <taxon>Aspergillus subgen. Fumigati</taxon>
    </lineage>
</organism>
<dbReference type="Pfam" id="PF13758">
    <property type="entry name" value="Prefoldin_3"/>
    <property type="match status" value="1"/>
</dbReference>
<feature type="domain" description="DUF3835" evidence="3">
    <location>
        <begin position="513"/>
        <end position="589"/>
    </location>
</feature>
<gene>
    <name evidence="4" type="ORF">KXV57_000550</name>
</gene>
<reference evidence="4" key="1">
    <citation type="submission" date="2021-08" db="EMBL/GenBank/DDBJ databases">
        <title>Global Aspergillus fumigatus from environmental and clinical sources.</title>
        <authorList>
            <person name="Barber A."/>
            <person name="Sae-Ong T."/>
        </authorList>
    </citation>
    <scope>NUCLEOTIDE SEQUENCE</scope>
    <source>
        <strain evidence="4">NRZ-2016-071</strain>
    </source>
</reference>
<evidence type="ECO:0000256" key="2">
    <source>
        <dbReference type="SAM" id="MobiDB-lite"/>
    </source>
</evidence>
<dbReference type="AlphaFoldDB" id="A0A229XYX6"/>
<evidence type="ECO:0000256" key="1">
    <source>
        <dbReference type="SAM" id="Coils"/>
    </source>
</evidence>
<name>A0A229XYX6_ASPFM</name>
<proteinExistence type="predicted"/>